<keyword evidence="3" id="KW-0418">Kinase</keyword>
<comment type="similarity">
    <text evidence="1">Belongs to the FGGY kinase family.</text>
</comment>
<organism evidence="5 6">
    <name type="scientific">Rhamnusium bicolor</name>
    <dbReference type="NCBI Taxonomy" id="1586634"/>
    <lineage>
        <taxon>Eukaryota</taxon>
        <taxon>Metazoa</taxon>
        <taxon>Ecdysozoa</taxon>
        <taxon>Arthropoda</taxon>
        <taxon>Hexapoda</taxon>
        <taxon>Insecta</taxon>
        <taxon>Pterygota</taxon>
        <taxon>Neoptera</taxon>
        <taxon>Endopterygota</taxon>
        <taxon>Coleoptera</taxon>
        <taxon>Polyphaga</taxon>
        <taxon>Cucujiformia</taxon>
        <taxon>Chrysomeloidea</taxon>
        <taxon>Cerambycidae</taxon>
        <taxon>Lepturinae</taxon>
        <taxon>Rhagiini</taxon>
        <taxon>Rhamnusium</taxon>
    </lineage>
</organism>
<evidence type="ECO:0000256" key="2">
    <source>
        <dbReference type="ARBA" id="ARBA00022679"/>
    </source>
</evidence>
<dbReference type="EMBL" id="JANEYF010003969">
    <property type="protein sequence ID" value="KAJ8932734.1"/>
    <property type="molecule type" value="Genomic_DNA"/>
</dbReference>
<dbReference type="Gene3D" id="3.30.420.40">
    <property type="match status" value="2"/>
</dbReference>
<comment type="caution">
    <text evidence="5">The sequence shown here is derived from an EMBL/GenBank/DDBJ whole genome shotgun (WGS) entry which is preliminary data.</text>
</comment>
<dbReference type="Pfam" id="PF00370">
    <property type="entry name" value="FGGY_N"/>
    <property type="match status" value="1"/>
</dbReference>
<dbReference type="InterPro" id="IPR043129">
    <property type="entry name" value="ATPase_NBD"/>
</dbReference>
<keyword evidence="2" id="KW-0808">Transferase</keyword>
<evidence type="ECO:0000256" key="3">
    <source>
        <dbReference type="ARBA" id="ARBA00022777"/>
    </source>
</evidence>
<sequence length="440" mass="47954">MDQYILGVDIGTTSVKVCIVNTKTSEVVAHQAKDTQSNIPSDVGSSGNEQDVSTIISALNLCVSKLPKQQLQDISKIGVCGQMHGVMLWNNDGERAWDMVEKDKSVRYDVVQNRVSTLYTWQDNRCDPCFLASTPKPQSHLTLASGFGTATIFWLVKNKPEILEKYNCSGTIHDFAVAMLCNLDKPIMSPQNAASWGYFDCTNYKWNCDILENAGFPISLLPEVKQSSEMAGFLAENWHSIPKGTPIGVALGDLQCSVLSTVETPEDAILNISTSAQICFVAKDYSPNSGPPEVSPVQYFPYFKNQFIAVAASLNAKVWEKVIALSSECSAVSDLEIKPTCLGERHAPDLAASVQNIHVGNLQLGQVFRAICRGLIENIHSMMPREILQNAKINRIVGNGSGLSRNPVLQKEVQQLYQLPLVFTKGGDAAKGAALAVALD</sequence>
<evidence type="ECO:0000256" key="1">
    <source>
        <dbReference type="ARBA" id="ARBA00009156"/>
    </source>
</evidence>
<feature type="domain" description="Carbohydrate kinase FGGY N-terminal" evidence="4">
    <location>
        <begin position="4"/>
        <end position="259"/>
    </location>
</feature>
<dbReference type="SUPFAM" id="SSF53067">
    <property type="entry name" value="Actin-like ATPase domain"/>
    <property type="match status" value="1"/>
</dbReference>
<reference evidence="5" key="1">
    <citation type="journal article" date="2023" name="Insect Mol. Biol.">
        <title>Genome sequencing provides insights into the evolution of gene families encoding plant cell wall-degrading enzymes in longhorned beetles.</title>
        <authorList>
            <person name="Shin N.R."/>
            <person name="Okamura Y."/>
            <person name="Kirsch R."/>
            <person name="Pauchet Y."/>
        </authorList>
    </citation>
    <scope>NUCLEOTIDE SEQUENCE</scope>
    <source>
        <strain evidence="5">RBIC_L_NR</strain>
    </source>
</reference>
<dbReference type="InterPro" id="IPR018484">
    <property type="entry name" value="FGGY_N"/>
</dbReference>
<dbReference type="AlphaFoldDB" id="A0AAV8X1P3"/>
<proteinExistence type="inferred from homology"/>
<keyword evidence="6" id="KW-1185">Reference proteome</keyword>
<evidence type="ECO:0000259" key="4">
    <source>
        <dbReference type="Pfam" id="PF00370"/>
    </source>
</evidence>
<dbReference type="GO" id="GO:0005829">
    <property type="term" value="C:cytosol"/>
    <property type="evidence" value="ECO:0007669"/>
    <property type="project" value="TreeGrafter"/>
</dbReference>
<dbReference type="CDD" id="cd07777">
    <property type="entry name" value="ASKHA_NBD_FGGY_SHK"/>
    <property type="match status" value="1"/>
</dbReference>
<dbReference type="FunFam" id="3.30.420.40:FF:000132">
    <property type="entry name" value="Sedoheptulokinase"/>
    <property type="match status" value="1"/>
</dbReference>
<dbReference type="PANTHER" id="PTHR10196">
    <property type="entry name" value="SUGAR KINASE"/>
    <property type="match status" value="1"/>
</dbReference>
<name>A0AAV8X1P3_9CUCU</name>
<evidence type="ECO:0000313" key="6">
    <source>
        <dbReference type="Proteomes" id="UP001162156"/>
    </source>
</evidence>
<accession>A0AAV8X1P3</accession>
<dbReference type="GO" id="GO:0050277">
    <property type="term" value="F:sedoheptulokinase activity"/>
    <property type="evidence" value="ECO:0007669"/>
    <property type="project" value="TreeGrafter"/>
</dbReference>
<evidence type="ECO:0000313" key="5">
    <source>
        <dbReference type="EMBL" id="KAJ8932734.1"/>
    </source>
</evidence>
<dbReference type="GO" id="GO:0006071">
    <property type="term" value="P:glycerol metabolic process"/>
    <property type="evidence" value="ECO:0007669"/>
    <property type="project" value="TreeGrafter"/>
</dbReference>
<dbReference type="PANTHER" id="PTHR10196:SF67">
    <property type="entry name" value="SEDOHEPTULOKINASE"/>
    <property type="match status" value="1"/>
</dbReference>
<gene>
    <name evidence="5" type="ORF">NQ314_014431</name>
</gene>
<dbReference type="Proteomes" id="UP001162156">
    <property type="component" value="Unassembled WGS sequence"/>
</dbReference>
<protein>
    <recommendedName>
        <fullName evidence="4">Carbohydrate kinase FGGY N-terminal domain-containing protein</fullName>
    </recommendedName>
</protein>